<feature type="domain" description="PWWP" evidence="1">
    <location>
        <begin position="36"/>
        <end position="97"/>
    </location>
</feature>
<gene>
    <name evidence="2" type="ORF">CFOL_v3_29274</name>
</gene>
<organism evidence="2 3">
    <name type="scientific">Cephalotus follicularis</name>
    <name type="common">Albany pitcher plant</name>
    <dbReference type="NCBI Taxonomy" id="3775"/>
    <lineage>
        <taxon>Eukaryota</taxon>
        <taxon>Viridiplantae</taxon>
        <taxon>Streptophyta</taxon>
        <taxon>Embryophyta</taxon>
        <taxon>Tracheophyta</taxon>
        <taxon>Spermatophyta</taxon>
        <taxon>Magnoliopsida</taxon>
        <taxon>eudicotyledons</taxon>
        <taxon>Gunneridae</taxon>
        <taxon>Pentapetalae</taxon>
        <taxon>rosids</taxon>
        <taxon>fabids</taxon>
        <taxon>Oxalidales</taxon>
        <taxon>Cephalotaceae</taxon>
        <taxon>Cephalotus</taxon>
    </lineage>
</organism>
<dbReference type="AlphaFoldDB" id="A0A1Q3D023"/>
<protein>
    <submittedName>
        <fullName evidence="2">PWWP domain-containing protein</fullName>
    </submittedName>
</protein>
<reference evidence="3" key="1">
    <citation type="submission" date="2016-04" db="EMBL/GenBank/DDBJ databases">
        <title>Cephalotus genome sequencing.</title>
        <authorList>
            <person name="Fukushima K."/>
            <person name="Hasebe M."/>
            <person name="Fang X."/>
        </authorList>
    </citation>
    <scope>NUCLEOTIDE SEQUENCE [LARGE SCALE GENOMIC DNA]</scope>
    <source>
        <strain evidence="3">cv. St1</strain>
    </source>
</reference>
<dbReference type="InterPro" id="IPR000313">
    <property type="entry name" value="PWWP_dom"/>
</dbReference>
<dbReference type="CDD" id="cd05162">
    <property type="entry name" value="PWWP"/>
    <property type="match status" value="1"/>
</dbReference>
<evidence type="ECO:0000313" key="2">
    <source>
        <dbReference type="EMBL" id="GAV85840.1"/>
    </source>
</evidence>
<dbReference type="PROSITE" id="PS50812">
    <property type="entry name" value="PWWP"/>
    <property type="match status" value="1"/>
</dbReference>
<comment type="caution">
    <text evidence="2">The sequence shown here is derived from an EMBL/GenBank/DDBJ whole genome shotgun (WGS) entry which is preliminary data.</text>
</comment>
<dbReference type="SUPFAM" id="SSF63748">
    <property type="entry name" value="Tudor/PWWP/MBT"/>
    <property type="match status" value="1"/>
</dbReference>
<keyword evidence="3" id="KW-1185">Reference proteome</keyword>
<sequence>MVYSMKNVKLTKRDMERVDDLKKSAAKPFECGPYEFGDMVWGKVKSHPWWPGRVFDETFALPSVRKTKREGQVLVSFFGDGSYRWFDPVDLVPFDDNYVEESKQSNTRRFVRAVEEAENEVGGRAALGLACRCRNPCNFRPMSVEGYFEVLVSGYEPEEIYTVKQIKMARDEFLPVAMLCFVKGLALIPRGNLLRTVDRIKDVASVLAYRKAVFEEFDQVYDQVFDEEQPKQIDAVGVLNVQEKLPRQASLSGPLKIPEASKKVRDKLKSSKHLDELVVSRICRRVRHGRFKLLSTLMYEENTALGAEDHAEFPLQEDANHTLDNTSAALTTQVDANHTLDNTSAALSPSHTSNDEITVVERYKCKLRSSGSKRQAQKRPKL</sequence>
<dbReference type="Proteomes" id="UP000187406">
    <property type="component" value="Unassembled WGS sequence"/>
</dbReference>
<dbReference type="SMART" id="SM00293">
    <property type="entry name" value="PWWP"/>
    <property type="match status" value="1"/>
</dbReference>
<dbReference type="Gene3D" id="2.30.30.140">
    <property type="match status" value="1"/>
</dbReference>
<dbReference type="EMBL" id="BDDD01003707">
    <property type="protein sequence ID" value="GAV85840.1"/>
    <property type="molecule type" value="Genomic_DNA"/>
</dbReference>
<dbReference type="OrthoDB" id="62853at2759"/>
<evidence type="ECO:0000259" key="1">
    <source>
        <dbReference type="PROSITE" id="PS50812"/>
    </source>
</evidence>
<dbReference type="STRING" id="3775.A0A1Q3D023"/>
<name>A0A1Q3D023_CEPFO</name>
<dbReference type="Pfam" id="PF00855">
    <property type="entry name" value="PWWP"/>
    <property type="match status" value="1"/>
</dbReference>
<dbReference type="InParanoid" id="A0A1Q3D023"/>
<dbReference type="PANTHER" id="PTHR10688:SF5">
    <property type="entry name" value="PWWP DOMAIN-CONTAINING PROTEIN 1-RELATED"/>
    <property type="match status" value="1"/>
</dbReference>
<accession>A0A1Q3D023</accession>
<proteinExistence type="predicted"/>
<dbReference type="InterPro" id="IPR052657">
    <property type="entry name" value="PDP_family_Arabidopsis"/>
</dbReference>
<dbReference type="PANTHER" id="PTHR10688">
    <property type="entry name" value="PWWP DOMAIN-CONTAINING PROTEIN"/>
    <property type="match status" value="1"/>
</dbReference>
<evidence type="ECO:0000313" key="3">
    <source>
        <dbReference type="Proteomes" id="UP000187406"/>
    </source>
</evidence>